<proteinExistence type="inferred from homology"/>
<evidence type="ECO:0000256" key="2">
    <source>
        <dbReference type="ARBA" id="ARBA00022617"/>
    </source>
</evidence>
<dbReference type="Pfam" id="PF06969">
    <property type="entry name" value="HemN_C"/>
    <property type="match status" value="1"/>
</dbReference>
<dbReference type="InterPro" id="IPR006638">
    <property type="entry name" value="Elp3/MiaA/NifB-like_rSAM"/>
</dbReference>
<feature type="non-terminal residue" evidence="9">
    <location>
        <position position="1"/>
    </location>
</feature>
<dbReference type="PANTHER" id="PTHR13932">
    <property type="entry name" value="COPROPORPHYRINIGEN III OXIDASE"/>
    <property type="match status" value="1"/>
</dbReference>
<dbReference type="SMART" id="SM00729">
    <property type="entry name" value="Elp3"/>
    <property type="match status" value="1"/>
</dbReference>
<evidence type="ECO:0000256" key="6">
    <source>
        <dbReference type="ARBA" id="ARBA00023014"/>
    </source>
</evidence>
<dbReference type="SUPFAM" id="SSF102114">
    <property type="entry name" value="Radical SAM enzymes"/>
    <property type="match status" value="1"/>
</dbReference>
<dbReference type="InterPro" id="IPR034505">
    <property type="entry name" value="Coproporphyrinogen-III_oxidase"/>
</dbReference>
<dbReference type="GO" id="GO:0004109">
    <property type="term" value="F:coproporphyrinogen oxidase activity"/>
    <property type="evidence" value="ECO:0007669"/>
    <property type="project" value="InterPro"/>
</dbReference>
<dbReference type="PROSITE" id="PS51918">
    <property type="entry name" value="RADICAL_SAM"/>
    <property type="match status" value="1"/>
</dbReference>
<dbReference type="AlphaFoldDB" id="X1A0T2"/>
<keyword evidence="7" id="KW-0143">Chaperone</keyword>
<reference evidence="9" key="1">
    <citation type="journal article" date="2014" name="Front. Microbiol.">
        <title>High frequency of phylogenetically diverse reductive dehalogenase-homologous genes in deep subseafloor sedimentary metagenomes.</title>
        <authorList>
            <person name="Kawai M."/>
            <person name="Futagami T."/>
            <person name="Toyoda A."/>
            <person name="Takaki Y."/>
            <person name="Nishi S."/>
            <person name="Hori S."/>
            <person name="Arai W."/>
            <person name="Tsubouchi T."/>
            <person name="Morono Y."/>
            <person name="Uchiyama I."/>
            <person name="Ito T."/>
            <person name="Fujiyama A."/>
            <person name="Inagaki F."/>
            <person name="Takami H."/>
        </authorList>
    </citation>
    <scope>NUCLEOTIDE SEQUENCE</scope>
    <source>
        <strain evidence="9">Expedition CK06-06</strain>
    </source>
</reference>
<accession>X1A0T2</accession>
<evidence type="ECO:0000256" key="7">
    <source>
        <dbReference type="ARBA" id="ARBA00023186"/>
    </source>
</evidence>
<evidence type="ECO:0000256" key="4">
    <source>
        <dbReference type="ARBA" id="ARBA00022723"/>
    </source>
</evidence>
<keyword evidence="4" id="KW-0479">Metal-binding</keyword>
<dbReference type="GO" id="GO:0051539">
    <property type="term" value="F:4 iron, 4 sulfur cluster binding"/>
    <property type="evidence" value="ECO:0007669"/>
    <property type="project" value="InterPro"/>
</dbReference>
<dbReference type="NCBIfam" id="TIGR00539">
    <property type="entry name" value="hemN_rel"/>
    <property type="match status" value="1"/>
</dbReference>
<dbReference type="InterPro" id="IPR058240">
    <property type="entry name" value="rSAM_sf"/>
</dbReference>
<sequence>YFGGGTPSLLPAKSIAYMLESCSKLFNMPSNLEVTLEANPGTVDQSFFTQLKESGVNRLSLGVQSFSDNELKLLGRIHSANEAREAFFMARQAGFENINMDLLYALPRQAVSDWQNNLVEAIKLNPDHFSLYPLTLEPGTPLANAVASGSLPKPDADLAADMYLLALDKLAQEGYSHYEISNWALPGKLCQHNMTYWKNERYLGLGAGAHSYLDGYRWVNVLSPVEYIKHLGNMRTKLSQQPYFNAPWVDNIEHIDRDLEIAEAVILSLRLEKGVNLTDFAHRFGVELYSIYQQQQINELVELGLIAKNEHSIRLTTKGKLLGNEVFLRFLPKSRG</sequence>
<keyword evidence="3" id="KW-0949">S-adenosyl-L-methionine</keyword>
<keyword evidence="5" id="KW-0408">Iron</keyword>
<dbReference type="InterPro" id="IPR010723">
    <property type="entry name" value="HemN_C"/>
</dbReference>
<evidence type="ECO:0000256" key="3">
    <source>
        <dbReference type="ARBA" id="ARBA00022691"/>
    </source>
</evidence>
<comment type="similarity">
    <text evidence="1">Belongs to the anaerobic coproporphyrinogen-III oxidase family. HemW subfamily.</text>
</comment>
<dbReference type="PANTHER" id="PTHR13932:SF5">
    <property type="entry name" value="RADICAL S-ADENOSYL METHIONINE DOMAIN-CONTAINING PROTEIN 1, MITOCHONDRIAL"/>
    <property type="match status" value="1"/>
</dbReference>
<evidence type="ECO:0000256" key="5">
    <source>
        <dbReference type="ARBA" id="ARBA00023004"/>
    </source>
</evidence>
<evidence type="ECO:0000259" key="8">
    <source>
        <dbReference type="PROSITE" id="PS51918"/>
    </source>
</evidence>
<dbReference type="EMBL" id="BART01008393">
    <property type="protein sequence ID" value="GAG53896.1"/>
    <property type="molecule type" value="Genomic_DNA"/>
</dbReference>
<dbReference type="InterPro" id="IPR004559">
    <property type="entry name" value="HemW-like"/>
</dbReference>
<dbReference type="InterPro" id="IPR013785">
    <property type="entry name" value="Aldolase_TIM"/>
</dbReference>
<dbReference type="Pfam" id="PF04055">
    <property type="entry name" value="Radical_SAM"/>
    <property type="match status" value="1"/>
</dbReference>
<organism evidence="9">
    <name type="scientific">marine sediment metagenome</name>
    <dbReference type="NCBI Taxonomy" id="412755"/>
    <lineage>
        <taxon>unclassified sequences</taxon>
        <taxon>metagenomes</taxon>
        <taxon>ecological metagenomes</taxon>
    </lineage>
</organism>
<keyword evidence="2" id="KW-0349">Heme</keyword>
<dbReference type="InterPro" id="IPR007197">
    <property type="entry name" value="rSAM"/>
</dbReference>
<keyword evidence="6" id="KW-0411">Iron-sulfur</keyword>
<evidence type="ECO:0000313" key="9">
    <source>
        <dbReference type="EMBL" id="GAG53896.1"/>
    </source>
</evidence>
<evidence type="ECO:0000256" key="1">
    <source>
        <dbReference type="ARBA" id="ARBA00006100"/>
    </source>
</evidence>
<gene>
    <name evidence="9" type="ORF">S01H4_18888</name>
</gene>
<comment type="caution">
    <text evidence="9">The sequence shown here is derived from an EMBL/GenBank/DDBJ whole genome shotgun (WGS) entry which is preliminary data.</text>
</comment>
<dbReference type="GO" id="GO:0046872">
    <property type="term" value="F:metal ion binding"/>
    <property type="evidence" value="ECO:0007669"/>
    <property type="project" value="UniProtKB-KW"/>
</dbReference>
<dbReference type="Gene3D" id="3.20.20.70">
    <property type="entry name" value="Aldolase class I"/>
    <property type="match status" value="1"/>
</dbReference>
<feature type="domain" description="Radical SAM core" evidence="8">
    <location>
        <begin position="1"/>
        <end position="176"/>
    </location>
</feature>
<dbReference type="GO" id="GO:0005737">
    <property type="term" value="C:cytoplasm"/>
    <property type="evidence" value="ECO:0007669"/>
    <property type="project" value="InterPro"/>
</dbReference>
<protein>
    <recommendedName>
        <fullName evidence="8">Radical SAM core domain-containing protein</fullName>
    </recommendedName>
</protein>
<dbReference type="GO" id="GO:0006779">
    <property type="term" value="P:porphyrin-containing compound biosynthetic process"/>
    <property type="evidence" value="ECO:0007669"/>
    <property type="project" value="InterPro"/>
</dbReference>
<name>X1A0T2_9ZZZZ</name>